<evidence type="ECO:0000256" key="1">
    <source>
        <dbReference type="SAM" id="MobiDB-lite"/>
    </source>
</evidence>
<proteinExistence type="predicted"/>
<comment type="caution">
    <text evidence="2">The sequence shown here is derived from an EMBL/GenBank/DDBJ whole genome shotgun (WGS) entry which is preliminary data.</text>
</comment>
<reference evidence="3" key="1">
    <citation type="submission" date="2023-07" db="EMBL/GenBank/DDBJ databases">
        <title>30 novel species of actinomycetes from the DSMZ collection.</title>
        <authorList>
            <person name="Nouioui I."/>
        </authorList>
    </citation>
    <scope>NUCLEOTIDE SEQUENCE [LARGE SCALE GENOMIC DNA]</scope>
    <source>
        <strain evidence="3">DSM 41699</strain>
    </source>
</reference>
<dbReference type="EMBL" id="JAVREY010000109">
    <property type="protein sequence ID" value="MDT0469435.1"/>
    <property type="molecule type" value="Genomic_DNA"/>
</dbReference>
<sequence length="66" mass="6858">MSAEPALHIVGTGRSRQPTGAALRGLVVVRLRRVAQWPRRATSSSGTRCSGCSAGSTRCCSTAASR</sequence>
<evidence type="ECO:0000313" key="2">
    <source>
        <dbReference type="EMBL" id="MDT0469435.1"/>
    </source>
</evidence>
<name>A0ABU2U8M5_9ACTN</name>
<feature type="region of interest" description="Disordered" evidence="1">
    <location>
        <begin position="40"/>
        <end position="66"/>
    </location>
</feature>
<gene>
    <name evidence="2" type="ORF">RM764_41895</name>
</gene>
<dbReference type="Proteomes" id="UP001183809">
    <property type="component" value="Unassembled WGS sequence"/>
</dbReference>
<accession>A0ABU2U8M5</accession>
<feature type="compositionally biased region" description="Low complexity" evidence="1">
    <location>
        <begin position="40"/>
        <end position="57"/>
    </location>
</feature>
<evidence type="ECO:0000313" key="3">
    <source>
        <dbReference type="Proteomes" id="UP001183809"/>
    </source>
</evidence>
<protein>
    <submittedName>
        <fullName evidence="2">Uncharacterized protein</fullName>
    </submittedName>
</protein>
<organism evidence="2 3">
    <name type="scientific">Streptomyces gibsoniae</name>
    <dbReference type="NCBI Taxonomy" id="3075529"/>
    <lineage>
        <taxon>Bacteria</taxon>
        <taxon>Bacillati</taxon>
        <taxon>Actinomycetota</taxon>
        <taxon>Actinomycetes</taxon>
        <taxon>Kitasatosporales</taxon>
        <taxon>Streptomycetaceae</taxon>
        <taxon>Streptomyces</taxon>
    </lineage>
</organism>
<keyword evidence="3" id="KW-1185">Reference proteome</keyword>
<dbReference type="RefSeq" id="WP_311700865.1">
    <property type="nucleotide sequence ID" value="NZ_JAVREY010000109.1"/>
</dbReference>